<dbReference type="EMBL" id="FNPB01000002">
    <property type="protein sequence ID" value="SDX74593.1"/>
    <property type="molecule type" value="Genomic_DNA"/>
</dbReference>
<keyword evidence="3" id="KW-1185">Reference proteome</keyword>
<name>A0A1H3E776_9EURY</name>
<accession>A0A1H3E776</accession>
<feature type="region of interest" description="Disordered" evidence="1">
    <location>
        <begin position="100"/>
        <end position="122"/>
    </location>
</feature>
<feature type="compositionally biased region" description="Basic and acidic residues" evidence="1">
    <location>
        <begin position="102"/>
        <end position="112"/>
    </location>
</feature>
<protein>
    <recommendedName>
        <fullName evidence="4">DUF35 domain-containing protein</fullName>
    </recommendedName>
</protein>
<evidence type="ECO:0008006" key="4">
    <source>
        <dbReference type="Google" id="ProtNLM"/>
    </source>
</evidence>
<dbReference type="Proteomes" id="UP000199170">
    <property type="component" value="Unassembled WGS sequence"/>
</dbReference>
<organism evidence="2 3">
    <name type="scientific">Halobellus clavatus</name>
    <dbReference type="NCBI Taxonomy" id="660517"/>
    <lineage>
        <taxon>Archaea</taxon>
        <taxon>Methanobacteriati</taxon>
        <taxon>Methanobacteriota</taxon>
        <taxon>Stenosarchaea group</taxon>
        <taxon>Halobacteria</taxon>
        <taxon>Halobacteriales</taxon>
        <taxon>Haloferacaceae</taxon>
        <taxon>Halobellus</taxon>
    </lineage>
</organism>
<dbReference type="PANTHER" id="PTHR34075">
    <property type="entry name" value="BLR3430 PROTEIN"/>
    <property type="match status" value="1"/>
</dbReference>
<dbReference type="AlphaFoldDB" id="A0A1H3E776"/>
<evidence type="ECO:0000256" key="1">
    <source>
        <dbReference type="SAM" id="MobiDB-lite"/>
    </source>
</evidence>
<dbReference type="Gene3D" id="3.90.1670.10">
    <property type="entry name" value="FdhE-like domain"/>
    <property type="match status" value="1"/>
</dbReference>
<dbReference type="STRING" id="660517.SAMN04487946_10293"/>
<dbReference type="SUPFAM" id="SSF50249">
    <property type="entry name" value="Nucleic acid-binding proteins"/>
    <property type="match status" value="1"/>
</dbReference>
<dbReference type="InterPro" id="IPR012340">
    <property type="entry name" value="NA-bd_OB-fold"/>
</dbReference>
<proteinExistence type="predicted"/>
<dbReference type="InterPro" id="IPR052513">
    <property type="entry name" value="Thioester_dehydratase-like"/>
</dbReference>
<evidence type="ECO:0000313" key="2">
    <source>
        <dbReference type="EMBL" id="SDX74593.1"/>
    </source>
</evidence>
<sequence length="122" mass="13442">MTTDGANADDRMRTDLAFRCEQCGHRWYYTRGRCPDCGEEEVTTDELGVGELLASTRVDVTPEDVRSPNRLGLVAFDDVQVIAQLDGEGVSVGDRVTFSGEHTLREGDEQTHPRLTPVATAE</sequence>
<reference evidence="3" key="1">
    <citation type="submission" date="2016-10" db="EMBL/GenBank/DDBJ databases">
        <authorList>
            <person name="Varghese N."/>
            <person name="Submissions S."/>
        </authorList>
    </citation>
    <scope>NUCLEOTIDE SEQUENCE [LARGE SCALE GENOMIC DNA]</scope>
    <source>
        <strain evidence="3">CGMCC 1.10118</strain>
    </source>
</reference>
<dbReference type="OrthoDB" id="9573at2157"/>
<dbReference type="RefSeq" id="WP_089765474.1">
    <property type="nucleotide sequence ID" value="NZ_FNPB01000002.1"/>
</dbReference>
<gene>
    <name evidence="2" type="ORF">SAMN04487946_10293</name>
</gene>
<dbReference type="PANTHER" id="PTHR34075:SF5">
    <property type="entry name" value="BLR3430 PROTEIN"/>
    <property type="match status" value="1"/>
</dbReference>
<evidence type="ECO:0000313" key="3">
    <source>
        <dbReference type="Proteomes" id="UP000199170"/>
    </source>
</evidence>
<dbReference type="InterPro" id="IPR024064">
    <property type="entry name" value="FdhE-like_sf"/>
</dbReference>